<feature type="compositionally biased region" description="Basic residues" evidence="1">
    <location>
        <begin position="80"/>
        <end position="89"/>
    </location>
</feature>
<feature type="compositionally biased region" description="Polar residues" evidence="1">
    <location>
        <begin position="93"/>
        <end position="109"/>
    </location>
</feature>
<organism evidence="2 3">
    <name type="scientific">Ceriporiopsis subvermispora (strain B)</name>
    <name type="common">White-rot fungus</name>
    <name type="synonym">Gelatoporia subvermispora</name>
    <dbReference type="NCBI Taxonomy" id="914234"/>
    <lineage>
        <taxon>Eukaryota</taxon>
        <taxon>Fungi</taxon>
        <taxon>Dikarya</taxon>
        <taxon>Basidiomycota</taxon>
        <taxon>Agaricomycotina</taxon>
        <taxon>Agaricomycetes</taxon>
        <taxon>Polyporales</taxon>
        <taxon>Gelatoporiaceae</taxon>
        <taxon>Gelatoporia</taxon>
    </lineage>
</organism>
<evidence type="ECO:0000313" key="3">
    <source>
        <dbReference type="Proteomes" id="UP000016930"/>
    </source>
</evidence>
<feature type="region of interest" description="Disordered" evidence="1">
    <location>
        <begin position="276"/>
        <end position="406"/>
    </location>
</feature>
<feature type="compositionally biased region" description="Low complexity" evidence="1">
    <location>
        <begin position="359"/>
        <end position="372"/>
    </location>
</feature>
<keyword evidence="3" id="KW-1185">Reference proteome</keyword>
<feature type="compositionally biased region" description="Basic and acidic residues" evidence="1">
    <location>
        <begin position="58"/>
        <end position="79"/>
    </location>
</feature>
<sequence>MGVTTRAKNATVHPGLRARGDPDELAEAAARKEQKEAKQAQRVKEATEKSATTKQVARFKDEMQDKVIKEDGAKVERPRVAKGGRKSKKATLSVLSEQDTQIANNQADQTEAVEPTFQADPSADASDATMDDPSEVEEVKKKGKKKATARDEIEKLRESQESTHTAVDDGSESESGEDKTPRAVKGKAPQPRGKDKGATIHGIIDQSADDSHKKLKTQETQEVFKPSDRNKEEPGASSLSAQVFAAVGSTGQGSPVRAVQRRLSFSETPRAPAIIHPTNAYYLDTPAPAPRNGKSKAPANLMPSPGPLRVYRGPEDDNIRGVFDCDEESERQAAMASPLKPTEHRQTSSQMVGVKSRNAPPAAITIPAPTAADNKKDNKKANKKAGKRPGKRHQSTSATPKPKLEDLPPKIRDDWTYFGATYNAWAASRKNLFNITDKEACYAVEGIYYSKFGNRDAGYGDCPPFEERCPTVKYCKQYFNAYKNSMSSTAILALNAFFDHPVNAGKFDTMEQRRIYARQQLHLNRYIYKAFAIIDGQATAGAFGSSLGMNCFGVHFDKTEGADETLSHLCLTQEDLAPIGGLALAAAAVKRAFKIYAQGQVAFATANAAEDTSKPKLSRKKKLNMRPTIFTLGDNPHASMKQLHFSKDNYGGSVSDFAQAIEELEEHLWLGLLETGKCHAMKHRARSQDTSSTASTSTAEESQSRPRRRIFVVPNMAAYEACADAEWE</sequence>
<proteinExistence type="predicted"/>
<feature type="compositionally biased region" description="Basic residues" evidence="1">
    <location>
        <begin position="381"/>
        <end position="394"/>
    </location>
</feature>
<reference evidence="2 3" key="1">
    <citation type="journal article" date="2012" name="Proc. Natl. Acad. Sci. U.S.A.">
        <title>Comparative genomics of Ceriporiopsis subvermispora and Phanerochaete chrysosporium provide insight into selective ligninolysis.</title>
        <authorList>
            <person name="Fernandez-Fueyo E."/>
            <person name="Ruiz-Duenas F.J."/>
            <person name="Ferreira P."/>
            <person name="Floudas D."/>
            <person name="Hibbett D.S."/>
            <person name="Canessa P."/>
            <person name="Larrondo L.F."/>
            <person name="James T.Y."/>
            <person name="Seelenfreund D."/>
            <person name="Lobos S."/>
            <person name="Polanco R."/>
            <person name="Tello M."/>
            <person name="Honda Y."/>
            <person name="Watanabe T."/>
            <person name="Watanabe T."/>
            <person name="Ryu J.S."/>
            <person name="Kubicek C.P."/>
            <person name="Schmoll M."/>
            <person name="Gaskell J."/>
            <person name="Hammel K.E."/>
            <person name="St John F.J."/>
            <person name="Vanden Wymelenberg A."/>
            <person name="Sabat G."/>
            <person name="Splinter BonDurant S."/>
            <person name="Syed K."/>
            <person name="Yadav J.S."/>
            <person name="Doddapaneni H."/>
            <person name="Subramanian V."/>
            <person name="Lavin J.L."/>
            <person name="Oguiza J.A."/>
            <person name="Perez G."/>
            <person name="Pisabarro A.G."/>
            <person name="Ramirez L."/>
            <person name="Santoyo F."/>
            <person name="Master E."/>
            <person name="Coutinho P.M."/>
            <person name="Henrissat B."/>
            <person name="Lombard V."/>
            <person name="Magnuson J.K."/>
            <person name="Kuees U."/>
            <person name="Hori C."/>
            <person name="Igarashi K."/>
            <person name="Samejima M."/>
            <person name="Held B.W."/>
            <person name="Barry K.W."/>
            <person name="LaButti K.M."/>
            <person name="Lapidus A."/>
            <person name="Lindquist E.A."/>
            <person name="Lucas S.M."/>
            <person name="Riley R."/>
            <person name="Salamov A.A."/>
            <person name="Hoffmeister D."/>
            <person name="Schwenk D."/>
            <person name="Hadar Y."/>
            <person name="Yarden O."/>
            <person name="de Vries R.P."/>
            <person name="Wiebenga A."/>
            <person name="Stenlid J."/>
            <person name="Eastwood D."/>
            <person name="Grigoriev I.V."/>
            <person name="Berka R.M."/>
            <person name="Blanchette R.A."/>
            <person name="Kersten P."/>
            <person name="Martinez A.T."/>
            <person name="Vicuna R."/>
            <person name="Cullen D."/>
        </authorList>
    </citation>
    <scope>NUCLEOTIDE SEQUENCE [LARGE SCALE GENOMIC DNA]</scope>
    <source>
        <strain evidence="2 3">B</strain>
    </source>
</reference>
<feature type="compositionally biased region" description="Basic and acidic residues" evidence="1">
    <location>
        <begin position="29"/>
        <end position="48"/>
    </location>
</feature>
<dbReference type="Proteomes" id="UP000016930">
    <property type="component" value="Unassembled WGS sequence"/>
</dbReference>
<name>M2R7A8_CERS8</name>
<protein>
    <submittedName>
        <fullName evidence="2">Uncharacterized protein</fullName>
    </submittedName>
</protein>
<dbReference type="AlphaFoldDB" id="M2R7A8"/>
<evidence type="ECO:0000313" key="2">
    <source>
        <dbReference type="EMBL" id="EMD34566.1"/>
    </source>
</evidence>
<dbReference type="STRING" id="914234.M2R7A8"/>
<feature type="compositionally biased region" description="Low complexity" evidence="1">
    <location>
        <begin position="688"/>
        <end position="701"/>
    </location>
</feature>
<dbReference type="EMBL" id="KB445802">
    <property type="protein sequence ID" value="EMD34566.1"/>
    <property type="molecule type" value="Genomic_DNA"/>
</dbReference>
<feature type="compositionally biased region" description="Basic and acidic residues" evidence="1">
    <location>
        <begin position="209"/>
        <end position="219"/>
    </location>
</feature>
<accession>M2R7A8</accession>
<gene>
    <name evidence="2" type="ORF">CERSUDRAFT_97161</name>
</gene>
<feature type="compositionally biased region" description="Basic and acidic residues" evidence="1">
    <location>
        <begin position="148"/>
        <end position="161"/>
    </location>
</feature>
<feature type="region of interest" description="Disordered" evidence="1">
    <location>
        <begin position="683"/>
        <end position="708"/>
    </location>
</feature>
<feature type="region of interest" description="Disordered" evidence="1">
    <location>
        <begin position="1"/>
        <end position="238"/>
    </location>
</feature>
<dbReference type="HOGENOM" id="CLU_380337_0_0_1"/>
<feature type="compositionally biased region" description="Basic and acidic residues" evidence="1">
    <location>
        <begin position="225"/>
        <end position="234"/>
    </location>
</feature>
<evidence type="ECO:0000256" key="1">
    <source>
        <dbReference type="SAM" id="MobiDB-lite"/>
    </source>
</evidence>